<evidence type="ECO:0000256" key="2">
    <source>
        <dbReference type="ARBA" id="ARBA00022771"/>
    </source>
</evidence>
<dbReference type="EMBL" id="AYKW01000015">
    <property type="protein sequence ID" value="PIL30236.1"/>
    <property type="molecule type" value="Genomic_DNA"/>
</dbReference>
<comment type="caution">
    <text evidence="7">The sequence shown here is derived from an EMBL/GenBank/DDBJ whole genome shotgun (WGS) entry which is preliminary data.</text>
</comment>
<keyword evidence="2 4" id="KW-0863">Zinc-finger</keyword>
<protein>
    <recommendedName>
        <fullName evidence="6">MYND-type domain-containing protein</fullName>
    </recommendedName>
</protein>
<keyword evidence="1" id="KW-0479">Metal-binding</keyword>
<feature type="region of interest" description="Disordered" evidence="5">
    <location>
        <begin position="359"/>
        <end position="402"/>
    </location>
</feature>
<dbReference type="STRING" id="1077348.A0A2G8S8Y5"/>
<feature type="compositionally biased region" description="Polar residues" evidence="5">
    <location>
        <begin position="1"/>
        <end position="15"/>
    </location>
</feature>
<accession>A0A2G8S8Y5</accession>
<feature type="region of interest" description="Disordered" evidence="5">
    <location>
        <begin position="437"/>
        <end position="465"/>
    </location>
</feature>
<dbReference type="Gene3D" id="6.10.140.2220">
    <property type="match status" value="1"/>
</dbReference>
<organism evidence="7 8">
    <name type="scientific">Ganoderma sinense ZZ0214-1</name>
    <dbReference type="NCBI Taxonomy" id="1077348"/>
    <lineage>
        <taxon>Eukaryota</taxon>
        <taxon>Fungi</taxon>
        <taxon>Dikarya</taxon>
        <taxon>Basidiomycota</taxon>
        <taxon>Agaricomycotina</taxon>
        <taxon>Agaricomycetes</taxon>
        <taxon>Polyporales</taxon>
        <taxon>Polyporaceae</taxon>
        <taxon>Ganoderma</taxon>
    </lineage>
</organism>
<evidence type="ECO:0000256" key="5">
    <source>
        <dbReference type="SAM" id="MobiDB-lite"/>
    </source>
</evidence>
<evidence type="ECO:0000256" key="3">
    <source>
        <dbReference type="ARBA" id="ARBA00022833"/>
    </source>
</evidence>
<feature type="region of interest" description="Disordered" evidence="5">
    <location>
        <begin position="119"/>
        <end position="147"/>
    </location>
</feature>
<dbReference type="AlphaFoldDB" id="A0A2G8S8Y5"/>
<reference evidence="7 8" key="1">
    <citation type="journal article" date="2015" name="Sci. Rep.">
        <title>Chromosome-level genome map provides insights into diverse defense mechanisms in the medicinal fungus Ganoderma sinense.</title>
        <authorList>
            <person name="Zhu Y."/>
            <person name="Xu J."/>
            <person name="Sun C."/>
            <person name="Zhou S."/>
            <person name="Xu H."/>
            <person name="Nelson D.R."/>
            <person name="Qian J."/>
            <person name="Song J."/>
            <person name="Luo H."/>
            <person name="Xiang L."/>
            <person name="Li Y."/>
            <person name="Xu Z."/>
            <person name="Ji A."/>
            <person name="Wang L."/>
            <person name="Lu S."/>
            <person name="Hayward A."/>
            <person name="Sun W."/>
            <person name="Li X."/>
            <person name="Schwartz D.C."/>
            <person name="Wang Y."/>
            <person name="Chen S."/>
        </authorList>
    </citation>
    <scope>NUCLEOTIDE SEQUENCE [LARGE SCALE GENOMIC DNA]</scope>
    <source>
        <strain evidence="7 8">ZZ0214-1</strain>
    </source>
</reference>
<evidence type="ECO:0000259" key="6">
    <source>
        <dbReference type="PROSITE" id="PS50865"/>
    </source>
</evidence>
<name>A0A2G8S8Y5_9APHY</name>
<dbReference type="Pfam" id="PF01753">
    <property type="entry name" value="zf-MYND"/>
    <property type="match status" value="1"/>
</dbReference>
<dbReference type="Proteomes" id="UP000230002">
    <property type="component" value="Unassembled WGS sequence"/>
</dbReference>
<evidence type="ECO:0000256" key="4">
    <source>
        <dbReference type="PROSITE-ProRule" id="PRU00134"/>
    </source>
</evidence>
<dbReference type="PROSITE" id="PS50865">
    <property type="entry name" value="ZF_MYND_2"/>
    <property type="match status" value="1"/>
</dbReference>
<keyword evidence="3" id="KW-0862">Zinc</keyword>
<sequence>MSQSDSQIPNSNSNSDEFDPDQDPRAAFLNIEDYLAIKAACLSPYAYKDSFHYRPTDLELRECARYLSEWPGVRVLDQWKFGDPKARPQAVLETAIRYMSGCTIFRVCPEAALHTLDVFPQHHQPPPDAGSPHHAHDVRAPSPSLSPESQAALARAHACAAHAHFQKFRASDKDRTTFAADERHYRRKQTLDAGLGHPAHTSLRFALGAASESARLGHVSAIVLRVGFAAREIAEGLGVDFGLLVGRARRYRPLWRAVEECLEELYAEARKALGREAGREALESVCGAEGCGVRASSSASLKACSGRCPLDFKPRYCSKQCQVKDWSRHKEICKPGGVGKIPKIPNRLIALEWFELEDPAKPEPAPEGKSTLSAERGASPGDEPSHRVTDDEKPQEGDETHTHEARVDCAAWNVQDENAKHTHGGAVPGAENMTAEGQATEGNLPPRDSDHAPPVDPPTSPRQIVFGSISPEYLRTMWEEEGPEALTNTGVWASKVPATFIAPC</sequence>
<feature type="domain" description="MYND-type" evidence="6">
    <location>
        <begin position="288"/>
        <end position="333"/>
    </location>
</feature>
<keyword evidence="8" id="KW-1185">Reference proteome</keyword>
<proteinExistence type="predicted"/>
<feature type="compositionally biased region" description="Basic and acidic residues" evidence="5">
    <location>
        <begin position="383"/>
        <end position="402"/>
    </location>
</feature>
<feature type="region of interest" description="Disordered" evidence="5">
    <location>
        <begin position="1"/>
        <end position="22"/>
    </location>
</feature>
<gene>
    <name evidence="7" type="ORF">GSI_07414</name>
</gene>
<dbReference type="GO" id="GO:0008270">
    <property type="term" value="F:zinc ion binding"/>
    <property type="evidence" value="ECO:0007669"/>
    <property type="project" value="UniProtKB-KW"/>
</dbReference>
<evidence type="ECO:0000313" key="7">
    <source>
        <dbReference type="EMBL" id="PIL30236.1"/>
    </source>
</evidence>
<dbReference type="InterPro" id="IPR002893">
    <property type="entry name" value="Znf_MYND"/>
</dbReference>
<dbReference type="OrthoDB" id="432970at2759"/>
<evidence type="ECO:0000313" key="8">
    <source>
        <dbReference type="Proteomes" id="UP000230002"/>
    </source>
</evidence>
<dbReference type="SUPFAM" id="SSF144232">
    <property type="entry name" value="HIT/MYND zinc finger-like"/>
    <property type="match status" value="1"/>
</dbReference>
<evidence type="ECO:0000256" key="1">
    <source>
        <dbReference type="ARBA" id="ARBA00022723"/>
    </source>
</evidence>